<evidence type="ECO:0000313" key="3">
    <source>
        <dbReference type="Proteomes" id="UP001596098"/>
    </source>
</evidence>
<dbReference type="RefSeq" id="WP_128220096.1">
    <property type="nucleotide sequence ID" value="NZ_CP034929.1"/>
</dbReference>
<dbReference type="SMART" id="SM00347">
    <property type="entry name" value="HTH_MARR"/>
    <property type="match status" value="1"/>
</dbReference>
<dbReference type="PANTHER" id="PTHR39515:SF2">
    <property type="entry name" value="HTH-TYPE TRANSCRIPTIONAL REGULATOR RV0880"/>
    <property type="match status" value="1"/>
</dbReference>
<sequence length="148" mass="16681">MDAGIEALVLEHMLLTRHSSALGRQRSGSGLERSAYILLSRLEVDGPLTTAELADVFLLDTSTVHRQMTALLKGGLVERFADSTGRLVRRFRMTDEGERALVAHRAHLQELFADLVADWDSADVTSFVAHLRRFNSEIEARQERPWPR</sequence>
<name>A0ABW1QTB8_9ACTN</name>
<comment type="caution">
    <text evidence="2">The sequence shown here is derived from an EMBL/GenBank/DDBJ whole genome shotgun (WGS) entry which is preliminary data.</text>
</comment>
<dbReference type="EMBL" id="JBHSQI010000001">
    <property type="protein sequence ID" value="MFC6152084.1"/>
    <property type="molecule type" value="Genomic_DNA"/>
</dbReference>
<dbReference type="Gene3D" id="1.10.10.10">
    <property type="entry name" value="Winged helix-like DNA-binding domain superfamily/Winged helix DNA-binding domain"/>
    <property type="match status" value="1"/>
</dbReference>
<reference evidence="3" key="1">
    <citation type="journal article" date="2019" name="Int. J. Syst. Evol. Microbiol.">
        <title>The Global Catalogue of Microorganisms (GCM) 10K type strain sequencing project: providing services to taxonomists for standard genome sequencing and annotation.</title>
        <authorList>
            <consortium name="The Broad Institute Genomics Platform"/>
            <consortium name="The Broad Institute Genome Sequencing Center for Infectious Disease"/>
            <person name="Wu L."/>
            <person name="Ma J."/>
        </authorList>
    </citation>
    <scope>NUCLEOTIDE SEQUENCE [LARGE SCALE GENOMIC DNA]</scope>
    <source>
        <strain evidence="3">DFY28</strain>
    </source>
</reference>
<dbReference type="InterPro" id="IPR036388">
    <property type="entry name" value="WH-like_DNA-bd_sf"/>
</dbReference>
<evidence type="ECO:0000313" key="2">
    <source>
        <dbReference type="EMBL" id="MFC6152084.1"/>
    </source>
</evidence>
<keyword evidence="3" id="KW-1185">Reference proteome</keyword>
<protein>
    <submittedName>
        <fullName evidence="2">MarR family winged helix-turn-helix transcriptional regulator</fullName>
    </submittedName>
</protein>
<evidence type="ECO:0000259" key="1">
    <source>
        <dbReference type="PROSITE" id="PS50995"/>
    </source>
</evidence>
<gene>
    <name evidence="2" type="ORF">ACFPWU_00170</name>
</gene>
<dbReference type="InterPro" id="IPR052526">
    <property type="entry name" value="HTH-type_Bedaq_tolerance"/>
</dbReference>
<dbReference type="PANTHER" id="PTHR39515">
    <property type="entry name" value="CONSERVED PROTEIN"/>
    <property type="match status" value="1"/>
</dbReference>
<feature type="domain" description="HTH marR-type" evidence="1">
    <location>
        <begin position="1"/>
        <end position="136"/>
    </location>
</feature>
<proteinExistence type="predicted"/>
<organism evidence="2 3">
    <name type="scientific">Nocardioides yefusunii</name>
    <dbReference type="NCBI Taxonomy" id="2500546"/>
    <lineage>
        <taxon>Bacteria</taxon>
        <taxon>Bacillati</taxon>
        <taxon>Actinomycetota</taxon>
        <taxon>Actinomycetes</taxon>
        <taxon>Propionibacteriales</taxon>
        <taxon>Nocardioidaceae</taxon>
        <taxon>Nocardioides</taxon>
    </lineage>
</organism>
<dbReference type="Proteomes" id="UP001596098">
    <property type="component" value="Unassembled WGS sequence"/>
</dbReference>
<dbReference type="PROSITE" id="PS50995">
    <property type="entry name" value="HTH_MARR_2"/>
    <property type="match status" value="1"/>
</dbReference>
<accession>A0ABW1QTB8</accession>
<dbReference type="Pfam" id="PF12802">
    <property type="entry name" value="MarR_2"/>
    <property type="match status" value="1"/>
</dbReference>
<dbReference type="SUPFAM" id="SSF46785">
    <property type="entry name" value="Winged helix' DNA-binding domain"/>
    <property type="match status" value="1"/>
</dbReference>
<dbReference type="InterPro" id="IPR000835">
    <property type="entry name" value="HTH_MarR-typ"/>
</dbReference>
<dbReference type="InterPro" id="IPR036390">
    <property type="entry name" value="WH_DNA-bd_sf"/>
</dbReference>